<proteinExistence type="predicted"/>
<keyword evidence="2" id="KW-1185">Reference proteome</keyword>
<evidence type="ECO:0000313" key="2">
    <source>
        <dbReference type="Proteomes" id="UP000192726"/>
    </source>
</evidence>
<accession>A0A1V0TLM7</accession>
<reference evidence="1 2" key="1">
    <citation type="submission" date="2017-04" db="EMBL/GenBank/DDBJ databases">
        <title>Complete Genome Sequence of Streptomyces gilvosporeus F607, a Capable Producer of Natamycin.</title>
        <authorList>
            <person name="Zong G."/>
            <person name="Zhong C."/>
            <person name="Fu J."/>
            <person name="Qin R."/>
            <person name="Cao G."/>
        </authorList>
    </citation>
    <scope>NUCLEOTIDE SEQUENCE [LARGE SCALE GENOMIC DNA]</scope>
    <source>
        <strain evidence="1 2">F607</strain>
    </source>
</reference>
<sequence>MSDAPRALLAALVVHLPSRYRTMKETRAGITASGGAYAPPVGMLEYVAGVRGVHARDAGVQASDLAVAAAA</sequence>
<dbReference type="EMBL" id="CP020569">
    <property type="protein sequence ID" value="ARF53829.1"/>
    <property type="molecule type" value="Genomic_DNA"/>
</dbReference>
<dbReference type="KEGG" id="sgv:B1H19_06235"/>
<gene>
    <name evidence="1" type="ORF">B1H19_06235</name>
</gene>
<organism evidence="1 2">
    <name type="scientific">Streptomyces gilvosporeus</name>
    <dbReference type="NCBI Taxonomy" id="553510"/>
    <lineage>
        <taxon>Bacteria</taxon>
        <taxon>Bacillati</taxon>
        <taxon>Actinomycetota</taxon>
        <taxon>Actinomycetes</taxon>
        <taxon>Kitasatosporales</taxon>
        <taxon>Streptomycetaceae</taxon>
        <taxon>Streptomyces</taxon>
    </lineage>
</organism>
<protein>
    <submittedName>
        <fullName evidence="1">Uncharacterized protein</fullName>
    </submittedName>
</protein>
<dbReference type="OrthoDB" id="9788274at2"/>
<dbReference type="AlphaFoldDB" id="A0A1V0TLM7"/>
<evidence type="ECO:0000313" key="1">
    <source>
        <dbReference type="EMBL" id="ARF53829.1"/>
    </source>
</evidence>
<dbReference type="STRING" id="553510.B1H19_06235"/>
<name>A0A1V0TLM7_9ACTN</name>
<dbReference type="RefSeq" id="WP_083103616.1">
    <property type="nucleotide sequence ID" value="NZ_CP020569.1"/>
</dbReference>
<dbReference type="Proteomes" id="UP000192726">
    <property type="component" value="Chromosome"/>
</dbReference>